<dbReference type="Pfam" id="PF15489">
    <property type="entry name" value="CTC1"/>
    <property type="match status" value="1"/>
</dbReference>
<reference evidence="10" key="1">
    <citation type="submission" date="2025-08" db="UniProtKB">
        <authorList>
            <consortium name="Ensembl"/>
        </authorList>
    </citation>
    <scope>IDENTIFICATION</scope>
</reference>
<evidence type="ECO:0000256" key="3">
    <source>
        <dbReference type="ARBA" id="ARBA00006332"/>
    </source>
</evidence>
<evidence type="ECO:0000256" key="2">
    <source>
        <dbReference type="ARBA" id="ARBA00004574"/>
    </source>
</evidence>
<evidence type="ECO:0000256" key="5">
    <source>
        <dbReference type="ARBA" id="ARBA00022454"/>
    </source>
</evidence>
<evidence type="ECO:0000256" key="7">
    <source>
        <dbReference type="ARBA" id="ARBA00023125"/>
    </source>
</evidence>
<accession>A0A8C4NL03</accession>
<comment type="subcellular location">
    <subcellularLocation>
        <location evidence="2">Chromosome</location>
        <location evidence="2">Telomere</location>
    </subcellularLocation>
    <subcellularLocation>
        <location evidence="1">Nucleus</location>
    </subcellularLocation>
</comment>
<dbReference type="GO" id="GO:0042162">
    <property type="term" value="F:telomeric DNA binding"/>
    <property type="evidence" value="ECO:0007669"/>
    <property type="project" value="TreeGrafter"/>
</dbReference>
<evidence type="ECO:0000256" key="1">
    <source>
        <dbReference type="ARBA" id="ARBA00004123"/>
    </source>
</evidence>
<dbReference type="GeneTree" id="ENSGT00390000011553"/>
<protein>
    <recommendedName>
        <fullName evidence="4">CST complex subunit CTC1</fullName>
    </recommendedName>
</protein>
<feature type="compositionally biased region" description="Polar residues" evidence="9">
    <location>
        <begin position="786"/>
        <end position="799"/>
    </location>
</feature>
<dbReference type="PANTHER" id="PTHR14865">
    <property type="entry name" value="CST COMPLEX SUBUNIT CTC1"/>
    <property type="match status" value="1"/>
</dbReference>
<dbReference type="GO" id="GO:1990879">
    <property type="term" value="C:CST complex"/>
    <property type="evidence" value="ECO:0007669"/>
    <property type="project" value="TreeGrafter"/>
</dbReference>
<evidence type="ECO:0000256" key="4">
    <source>
        <dbReference type="ARBA" id="ARBA00016175"/>
    </source>
</evidence>
<dbReference type="GO" id="GO:0010833">
    <property type="term" value="P:telomere maintenance via telomere lengthening"/>
    <property type="evidence" value="ECO:0007669"/>
    <property type="project" value="TreeGrafter"/>
</dbReference>
<dbReference type="GO" id="GO:0045740">
    <property type="term" value="P:positive regulation of DNA replication"/>
    <property type="evidence" value="ECO:0007669"/>
    <property type="project" value="TreeGrafter"/>
</dbReference>
<keyword evidence="6" id="KW-0779">Telomere</keyword>
<organism evidence="10 11">
    <name type="scientific">Eptatretus burgeri</name>
    <name type="common">Inshore hagfish</name>
    <dbReference type="NCBI Taxonomy" id="7764"/>
    <lineage>
        <taxon>Eukaryota</taxon>
        <taxon>Metazoa</taxon>
        <taxon>Chordata</taxon>
        <taxon>Craniata</taxon>
        <taxon>Vertebrata</taxon>
        <taxon>Cyclostomata</taxon>
        <taxon>Myxini</taxon>
        <taxon>Myxiniformes</taxon>
        <taxon>Myxinidae</taxon>
        <taxon>Eptatretinae</taxon>
        <taxon>Eptatretus</taxon>
    </lineage>
</organism>
<dbReference type="InterPro" id="IPR042617">
    <property type="entry name" value="CTC1-like"/>
</dbReference>
<comment type="similarity">
    <text evidence="3">Belongs to the CTC1 family.</text>
</comment>
<reference evidence="10" key="2">
    <citation type="submission" date="2025-09" db="UniProtKB">
        <authorList>
            <consortium name="Ensembl"/>
        </authorList>
    </citation>
    <scope>IDENTIFICATION</scope>
</reference>
<evidence type="ECO:0000256" key="8">
    <source>
        <dbReference type="ARBA" id="ARBA00023242"/>
    </source>
</evidence>
<dbReference type="InterPro" id="IPR029156">
    <property type="entry name" value="CTC1"/>
</dbReference>
<sequence length="1322" mass="148760">MMEQCGENRGEFREGEQEDWLGFVATWKNQFDLDGAEVSWLQDIYIFVKNNLLSLAGTGLTTPDTCESLVTRLVHLLCQQEHNAKRRATSETNRSPSKLPTSLRPISLVKLHSFCRTPHEEVPPAFLLGWLSDSPLHSRSSDNVIPRDRHSTLQNGNLFLCDATAQLHCEFQTFSLCLLGHLLLLCSFSFIPYAWPWHGLEPRGCPKGYLEVHAEPHVLSTAVRPTTSLQTDPIISVLHSDMAALLLSVSSPFRKARIALRGEISALSPVFCVHRRCFFFIRLSSTTSPTSVICVVKDPDKLVWHNCLRHFEDVIITNVYTSSLKPVQKQLFVASSDSQLKLAHEACIRPLALKDALKICGLTGRDFQVMAQVTNGRGVEMRRAGTFEGEDEMVENDAQSRVCSYQGQITAVLYAMAGLYELDNKVGLCLAYQPCLGLGKGLRLGAVVQIHDAHLLKQQWCRQLPPALLMCCARSLIRVLRWSTVAEPLQPFPFSHSPIMHVLYRAALPPEAFFHLVSAAHSFLNRFCPNMLCEKSLIAGDEPHLLERLFLGPRSAPDLKTPMLSPGSQRDIYREVLDEPHCCITDRTATPFEDWQLPALAEIPGLVEQTTQKSIAVDENEEFVSEGQAWNVDVEGKPRVKQKWTYCALLPTDFHPRLVLLAVLGYDELMASLALQDQTGCLPCQVVQTDGVPLLQPELLDCLLRIDHFSIMLEIFSREYHVNKTRVYVTFSMEHAAVIYRPHASCLAKTLKPTLPKVRTTSPSLKNYDSKPDPAAIWQRDKTENPAGTSKLVRSSFQGPPQKPDVQRCHELHQPSCSTAIAQRFTIICKEKLTHRLEVNRESADRARPVKTPAFSAQARFLKPAQRLYTGREKTHFPEHSQNYFTEQVQLQFVGRSVCWFPFLHPTVSYNLIVNDSLELEQGLAVGQHTGLLRAAECPCTLIVQPHWIFESMPAMKNKSYAEICAADHRKTNTSAGDGMMSILGLRELNFSFRLVSFPAVIFKRLTYPNDDCFEVRTPVITPLGQEEPWPPDNLSLRLDLCDPGDPNVSISLYFDPGTPRPLGLLPGSKILLHNVERTISKRQNVYCKFINTSVLTVISFPPPQKRITTDETPFTWLYLKDVRGSVQVMQQAVCGITCIRRLTLRWTCIWCGKLFTKGHCAARQEGFCSSDCGRFGAGASVVVDDGTAECLALLEAQQVAVLLGLTAAEWKVLMDEVWMRGELQYSYNQQLHDPVADPLWNVVAALCCKASSFRRFTLSFCLKNQVNHQDISEKTFQLGEVRYATQFLSSPILFVKNITPSDWKALVSHWQHLHEAEQSSH</sequence>
<evidence type="ECO:0000313" key="10">
    <source>
        <dbReference type="Ensembl" id="ENSEBUP00000006067.1"/>
    </source>
</evidence>
<feature type="region of interest" description="Disordered" evidence="9">
    <location>
        <begin position="779"/>
        <end position="806"/>
    </location>
</feature>
<dbReference type="GO" id="GO:0003697">
    <property type="term" value="F:single-stranded DNA binding"/>
    <property type="evidence" value="ECO:0007669"/>
    <property type="project" value="InterPro"/>
</dbReference>
<evidence type="ECO:0000256" key="6">
    <source>
        <dbReference type="ARBA" id="ARBA00022895"/>
    </source>
</evidence>
<proteinExistence type="inferred from homology"/>
<dbReference type="Proteomes" id="UP000694388">
    <property type="component" value="Unplaced"/>
</dbReference>
<keyword evidence="5" id="KW-0158">Chromosome</keyword>
<evidence type="ECO:0000313" key="11">
    <source>
        <dbReference type="Proteomes" id="UP000694388"/>
    </source>
</evidence>
<dbReference type="PANTHER" id="PTHR14865:SF2">
    <property type="entry name" value="CST COMPLEX SUBUNIT CTC1"/>
    <property type="match status" value="1"/>
</dbReference>
<evidence type="ECO:0000256" key="9">
    <source>
        <dbReference type="SAM" id="MobiDB-lite"/>
    </source>
</evidence>
<keyword evidence="8" id="KW-0539">Nucleus</keyword>
<name>A0A8C4NL03_EPTBU</name>
<keyword evidence="7" id="KW-0238">DNA-binding</keyword>
<keyword evidence="11" id="KW-1185">Reference proteome</keyword>
<dbReference type="Ensembl" id="ENSEBUT00000006516.1">
    <property type="protein sequence ID" value="ENSEBUP00000006067.1"/>
    <property type="gene ID" value="ENSEBUG00000004046.1"/>
</dbReference>